<dbReference type="SMART" id="SM00184">
    <property type="entry name" value="RING"/>
    <property type="match status" value="1"/>
</dbReference>
<organism evidence="13 14">
    <name type="scientific">Dissophora globulifera</name>
    <dbReference type="NCBI Taxonomy" id="979702"/>
    <lineage>
        <taxon>Eukaryota</taxon>
        <taxon>Fungi</taxon>
        <taxon>Fungi incertae sedis</taxon>
        <taxon>Mucoromycota</taxon>
        <taxon>Mortierellomycotina</taxon>
        <taxon>Mortierellomycetes</taxon>
        <taxon>Mortierellales</taxon>
        <taxon>Mortierellaceae</taxon>
        <taxon>Dissophora</taxon>
    </lineage>
</organism>
<comment type="subcellular location">
    <subcellularLocation>
        <location evidence="1">Membrane</location>
        <topology evidence="1">Single-pass membrane protein</topology>
    </subcellularLocation>
</comment>
<feature type="region of interest" description="Disordered" evidence="9">
    <location>
        <begin position="343"/>
        <end position="416"/>
    </location>
</feature>
<evidence type="ECO:0000256" key="9">
    <source>
        <dbReference type="SAM" id="MobiDB-lite"/>
    </source>
</evidence>
<dbReference type="PROSITE" id="PS50089">
    <property type="entry name" value="ZF_RING_2"/>
    <property type="match status" value="1"/>
</dbReference>
<dbReference type="EMBL" id="JAAAIP010000251">
    <property type="protein sequence ID" value="KAG0321252.1"/>
    <property type="molecule type" value="Genomic_DNA"/>
</dbReference>
<dbReference type="GO" id="GO:0008270">
    <property type="term" value="F:zinc ion binding"/>
    <property type="evidence" value="ECO:0007669"/>
    <property type="project" value="UniProtKB-KW"/>
</dbReference>
<evidence type="ECO:0000313" key="13">
    <source>
        <dbReference type="EMBL" id="KAG0321252.1"/>
    </source>
</evidence>
<dbReference type="InterPro" id="IPR001841">
    <property type="entry name" value="Znf_RING"/>
</dbReference>
<evidence type="ECO:0000256" key="8">
    <source>
        <dbReference type="PROSITE-ProRule" id="PRU00175"/>
    </source>
</evidence>
<feature type="transmembrane region" description="Helical" evidence="10">
    <location>
        <begin position="178"/>
        <end position="202"/>
    </location>
</feature>
<dbReference type="InterPro" id="IPR003137">
    <property type="entry name" value="PA_domain"/>
</dbReference>
<dbReference type="Pfam" id="PF13639">
    <property type="entry name" value="zf-RING_2"/>
    <property type="match status" value="1"/>
</dbReference>
<reference evidence="13" key="1">
    <citation type="journal article" date="2020" name="Fungal Divers.">
        <title>Resolving the Mortierellaceae phylogeny through synthesis of multi-gene phylogenetics and phylogenomics.</title>
        <authorList>
            <person name="Vandepol N."/>
            <person name="Liber J."/>
            <person name="Desiro A."/>
            <person name="Na H."/>
            <person name="Kennedy M."/>
            <person name="Barry K."/>
            <person name="Grigoriev I.V."/>
            <person name="Miller A.N."/>
            <person name="O'Donnell K."/>
            <person name="Stajich J.E."/>
            <person name="Bonito G."/>
        </authorList>
    </citation>
    <scope>NUCLEOTIDE SEQUENCE</scope>
    <source>
        <strain evidence="13">REB-010B</strain>
    </source>
</reference>
<evidence type="ECO:0000256" key="10">
    <source>
        <dbReference type="SAM" id="Phobius"/>
    </source>
</evidence>
<evidence type="ECO:0000256" key="1">
    <source>
        <dbReference type="ARBA" id="ARBA00004167"/>
    </source>
</evidence>
<dbReference type="FunFam" id="3.30.40.10:FF:000388">
    <property type="entry name" value="Putative RING zinc finger domain superfamily protein"/>
    <property type="match status" value="1"/>
</dbReference>
<dbReference type="Gene3D" id="3.30.40.10">
    <property type="entry name" value="Zinc/RING finger domain, C3HC4 (zinc finger)"/>
    <property type="match status" value="1"/>
</dbReference>
<keyword evidence="4 8" id="KW-0863">Zinc-finger</keyword>
<keyword evidence="5" id="KW-0862">Zinc</keyword>
<dbReference type="Gene3D" id="3.50.30.30">
    <property type="match status" value="1"/>
</dbReference>
<dbReference type="InterPro" id="IPR051653">
    <property type="entry name" value="E3_ligase_sorting_rcpt"/>
</dbReference>
<evidence type="ECO:0000256" key="3">
    <source>
        <dbReference type="ARBA" id="ARBA00022723"/>
    </source>
</evidence>
<evidence type="ECO:0000256" key="5">
    <source>
        <dbReference type="ARBA" id="ARBA00022833"/>
    </source>
</evidence>
<feature type="region of interest" description="Disordered" evidence="9">
    <location>
        <begin position="297"/>
        <end position="331"/>
    </location>
</feature>
<dbReference type="PANTHER" id="PTHR47168:SF1">
    <property type="entry name" value="OS02G0798600 PROTEIN"/>
    <property type="match status" value="1"/>
</dbReference>
<dbReference type="Proteomes" id="UP000738325">
    <property type="component" value="Unassembled WGS sequence"/>
</dbReference>
<dbReference type="GO" id="GO:0016020">
    <property type="term" value="C:membrane"/>
    <property type="evidence" value="ECO:0007669"/>
    <property type="project" value="UniProtKB-SubCell"/>
</dbReference>
<comment type="caution">
    <text evidence="13">The sequence shown here is derived from an EMBL/GenBank/DDBJ whole genome shotgun (WGS) entry which is preliminary data.</text>
</comment>
<feature type="signal peptide" evidence="11">
    <location>
        <begin position="1"/>
        <end position="18"/>
    </location>
</feature>
<feature type="compositionally biased region" description="Polar residues" evidence="9">
    <location>
        <begin position="361"/>
        <end position="373"/>
    </location>
</feature>
<feature type="compositionally biased region" description="Polar residues" evidence="9">
    <location>
        <begin position="312"/>
        <end position="327"/>
    </location>
</feature>
<keyword evidence="3" id="KW-0479">Metal-binding</keyword>
<dbReference type="OrthoDB" id="8062037at2759"/>
<name>A0A9P6RN56_9FUNG</name>
<keyword evidence="11" id="KW-0732">Signal</keyword>
<feature type="chain" id="PRO_5040383181" description="RING-type domain-containing protein" evidence="11">
    <location>
        <begin position="19"/>
        <end position="416"/>
    </location>
</feature>
<dbReference type="Pfam" id="PF02225">
    <property type="entry name" value="PA"/>
    <property type="match status" value="1"/>
</dbReference>
<proteinExistence type="predicted"/>
<dbReference type="SUPFAM" id="SSF57850">
    <property type="entry name" value="RING/U-box"/>
    <property type="match status" value="1"/>
</dbReference>
<evidence type="ECO:0000256" key="2">
    <source>
        <dbReference type="ARBA" id="ARBA00022692"/>
    </source>
</evidence>
<accession>A0A9P6RN56</accession>
<feature type="domain" description="RING-type" evidence="12">
    <location>
        <begin position="241"/>
        <end position="283"/>
    </location>
</feature>
<dbReference type="PANTHER" id="PTHR47168">
    <property type="entry name" value="RING ZINC FINGER DOMAIN SUPERFAMILY PROTEIN-RELATED"/>
    <property type="match status" value="1"/>
</dbReference>
<evidence type="ECO:0000256" key="6">
    <source>
        <dbReference type="ARBA" id="ARBA00022989"/>
    </source>
</evidence>
<protein>
    <recommendedName>
        <fullName evidence="12">RING-type domain-containing protein</fullName>
    </recommendedName>
</protein>
<evidence type="ECO:0000256" key="7">
    <source>
        <dbReference type="ARBA" id="ARBA00023136"/>
    </source>
</evidence>
<dbReference type="InterPro" id="IPR013083">
    <property type="entry name" value="Znf_RING/FYVE/PHD"/>
</dbReference>
<gene>
    <name evidence="13" type="ORF">BGZ99_004040</name>
</gene>
<keyword evidence="6 10" id="KW-1133">Transmembrane helix</keyword>
<evidence type="ECO:0000256" key="4">
    <source>
        <dbReference type="ARBA" id="ARBA00022771"/>
    </source>
</evidence>
<keyword evidence="2 10" id="KW-0812">Transmembrane</keyword>
<keyword evidence="14" id="KW-1185">Reference proteome</keyword>
<dbReference type="AlphaFoldDB" id="A0A9P6RN56"/>
<evidence type="ECO:0000313" key="14">
    <source>
        <dbReference type="Proteomes" id="UP000738325"/>
    </source>
</evidence>
<keyword evidence="7 10" id="KW-0472">Membrane</keyword>
<evidence type="ECO:0000256" key="11">
    <source>
        <dbReference type="SAM" id="SignalP"/>
    </source>
</evidence>
<sequence length="416" mass="45760">MFRGASFLLLLCWSFIVAWIICAFESSTTTIIVLATNDTFLDRTAAFGPRIPSHGLVLSLIPVEALDPARETTGCSPVPAPSPALLPNGQSWVALVERGGDCSFVDKVRHMQASGAKAVVVGDNQHSGLITMQARESTWDVHIPSVFIAQNHYRELQYLGLEFEKAYLIKMSPEDMNWPLLDVIILIVLSPALVIVFLYFLWKIRVRQQTVVDKAPTDVVTNLPIKVFYGAKLKENDPVECAICLDEFEDEVELRVLPCRHEYHVACIDNWLTTRKKFCPICKRDVNFATEATPLLRPSARGSSSRRVDPYGSSSRSNMPSGYTAYTSPSSSSSAAVAAAPSLASASDGQGQGSGPRFASSWPQPQHYQNLRPISSVVAINEPPREPREVPSEVTASSRGPVGPYAENEEEVIRRV</sequence>
<evidence type="ECO:0000259" key="12">
    <source>
        <dbReference type="PROSITE" id="PS50089"/>
    </source>
</evidence>